<dbReference type="SMART" id="SM00670">
    <property type="entry name" value="PINc"/>
    <property type="match status" value="1"/>
</dbReference>
<dbReference type="Gene3D" id="3.40.50.1010">
    <property type="entry name" value="5'-nuclease"/>
    <property type="match status" value="1"/>
</dbReference>
<name>A0A9X1PR63_9BACT</name>
<comment type="caution">
    <text evidence="2">The sequence shown here is derived from an EMBL/GenBank/DDBJ whole genome shotgun (WGS) entry which is preliminary data.</text>
</comment>
<sequence length="132" mass="15194">MGRYLIDTQILIWSLISPDKLGLDVLKRLSSEQIYTSQLSLLEIAIKQKINKLPELQISIEELEPIIVRDGFQIIPLKTKHIIAYKEIPLYANHRDPFDRLLLATAYAENIAIISADLNFKLYSDFIQLIEA</sequence>
<dbReference type="Proteomes" id="UP001139000">
    <property type="component" value="Unassembled WGS sequence"/>
</dbReference>
<reference evidence="2" key="1">
    <citation type="submission" date="2021-12" db="EMBL/GenBank/DDBJ databases">
        <title>Novel species in genus Dyadobacter.</title>
        <authorList>
            <person name="Ma C."/>
        </authorList>
    </citation>
    <scope>NUCLEOTIDE SEQUENCE</scope>
    <source>
        <strain evidence="2">LJ419</strain>
    </source>
</reference>
<feature type="domain" description="PIN" evidence="1">
    <location>
        <begin position="2"/>
        <end position="122"/>
    </location>
</feature>
<gene>
    <name evidence="2" type="ORF">LXM26_28615</name>
</gene>
<dbReference type="InterPro" id="IPR041705">
    <property type="entry name" value="PIN_Sll0205"/>
</dbReference>
<dbReference type="InterPro" id="IPR029060">
    <property type="entry name" value="PIN-like_dom_sf"/>
</dbReference>
<accession>A0A9X1PR63</accession>
<keyword evidence="3" id="KW-1185">Reference proteome</keyword>
<dbReference type="EMBL" id="JAJTTC010000011">
    <property type="protein sequence ID" value="MCF0065513.1"/>
    <property type="molecule type" value="Genomic_DNA"/>
</dbReference>
<organism evidence="2 3">
    <name type="scientific">Dyadobacter chenwenxiniae</name>
    <dbReference type="NCBI Taxonomy" id="2906456"/>
    <lineage>
        <taxon>Bacteria</taxon>
        <taxon>Pseudomonadati</taxon>
        <taxon>Bacteroidota</taxon>
        <taxon>Cytophagia</taxon>
        <taxon>Cytophagales</taxon>
        <taxon>Spirosomataceae</taxon>
        <taxon>Dyadobacter</taxon>
    </lineage>
</organism>
<dbReference type="AlphaFoldDB" id="A0A9X1PR63"/>
<dbReference type="CDD" id="cd09872">
    <property type="entry name" value="PIN_Sll0205-like"/>
    <property type="match status" value="1"/>
</dbReference>
<evidence type="ECO:0000259" key="1">
    <source>
        <dbReference type="SMART" id="SM00670"/>
    </source>
</evidence>
<dbReference type="RefSeq" id="WP_234658495.1">
    <property type="nucleotide sequence ID" value="NZ_CP094997.1"/>
</dbReference>
<dbReference type="PANTHER" id="PTHR36173:SF2">
    <property type="entry name" value="RIBONUCLEASE VAPC16"/>
    <property type="match status" value="1"/>
</dbReference>
<evidence type="ECO:0000313" key="3">
    <source>
        <dbReference type="Proteomes" id="UP001139000"/>
    </source>
</evidence>
<dbReference type="SUPFAM" id="SSF88723">
    <property type="entry name" value="PIN domain-like"/>
    <property type="match status" value="1"/>
</dbReference>
<protein>
    <submittedName>
        <fullName evidence="2">Type II toxin-antitoxin system VapC family toxin</fullName>
    </submittedName>
</protein>
<dbReference type="PANTHER" id="PTHR36173">
    <property type="entry name" value="RIBONUCLEASE VAPC16-RELATED"/>
    <property type="match status" value="1"/>
</dbReference>
<dbReference type="Pfam" id="PF01850">
    <property type="entry name" value="PIN"/>
    <property type="match status" value="1"/>
</dbReference>
<proteinExistence type="predicted"/>
<dbReference type="InterPro" id="IPR002716">
    <property type="entry name" value="PIN_dom"/>
</dbReference>
<evidence type="ECO:0000313" key="2">
    <source>
        <dbReference type="EMBL" id="MCF0065513.1"/>
    </source>
</evidence>
<dbReference type="InterPro" id="IPR052919">
    <property type="entry name" value="TA_system_RNase"/>
</dbReference>